<dbReference type="Gene3D" id="2.120.10.30">
    <property type="entry name" value="TolB, C-terminal domain"/>
    <property type="match status" value="1"/>
</dbReference>
<dbReference type="SUPFAM" id="SSF51126">
    <property type="entry name" value="Pectin lyase-like"/>
    <property type="match status" value="1"/>
</dbReference>
<dbReference type="Pfam" id="PF01436">
    <property type="entry name" value="NHL"/>
    <property type="match status" value="1"/>
</dbReference>
<dbReference type="SUPFAM" id="SSF101898">
    <property type="entry name" value="NHL repeat"/>
    <property type="match status" value="1"/>
</dbReference>
<dbReference type="InterPro" id="IPR011050">
    <property type="entry name" value="Pectin_lyase_fold/virulence"/>
</dbReference>
<accession>A0A382JHR2</accession>
<dbReference type="InterPro" id="IPR011042">
    <property type="entry name" value="6-blade_b-propeller_TolB-like"/>
</dbReference>
<dbReference type="InterPro" id="IPR001258">
    <property type="entry name" value="NHL_repeat"/>
</dbReference>
<evidence type="ECO:0008006" key="3">
    <source>
        <dbReference type="Google" id="ProtNLM"/>
    </source>
</evidence>
<keyword evidence="1" id="KW-0677">Repeat</keyword>
<dbReference type="Gene3D" id="2.160.20.10">
    <property type="entry name" value="Single-stranded right-handed beta-helix, Pectin lyase-like"/>
    <property type="match status" value="1"/>
</dbReference>
<feature type="non-terminal residue" evidence="2">
    <location>
        <position position="346"/>
    </location>
</feature>
<evidence type="ECO:0000313" key="2">
    <source>
        <dbReference type="EMBL" id="SVC10902.1"/>
    </source>
</evidence>
<organism evidence="2">
    <name type="scientific">marine metagenome</name>
    <dbReference type="NCBI Taxonomy" id="408172"/>
    <lineage>
        <taxon>unclassified sequences</taxon>
        <taxon>metagenomes</taxon>
        <taxon>ecological metagenomes</taxon>
    </lineage>
</organism>
<dbReference type="InterPro" id="IPR012334">
    <property type="entry name" value="Pectin_lyas_fold"/>
</dbReference>
<proteinExistence type="predicted"/>
<dbReference type="AlphaFoldDB" id="A0A382JHR2"/>
<dbReference type="EMBL" id="UINC01074060">
    <property type="protein sequence ID" value="SVC10902.1"/>
    <property type="molecule type" value="Genomic_DNA"/>
</dbReference>
<name>A0A382JHR2_9ZZZZ</name>
<dbReference type="PANTHER" id="PTHR13833">
    <property type="match status" value="1"/>
</dbReference>
<dbReference type="PANTHER" id="PTHR13833:SF71">
    <property type="entry name" value="NHL DOMAIN-CONTAINING PROTEIN"/>
    <property type="match status" value="1"/>
</dbReference>
<evidence type="ECO:0000256" key="1">
    <source>
        <dbReference type="ARBA" id="ARBA00022737"/>
    </source>
</evidence>
<sequence length="346" mass="36468">TGTAASFNKPWGIAIDNDGNMFVAEDGRDGGGGSIRKVTPEAVVTTYAGNGEAGVENGTGIEANFRPGGLAIDENNDIYVGDFGNHVIRKVSEHQSLLKVPSQYSSITTAIKFALAGDTVLVADGTYIENLDIDKDIKIISENGAEKTIIDGGKIKHVIGFGSSTTRDCLLEGFTVTNGGNANGDSDENAGGINVWVGSPTLRNLIIKGNRREKWSGGGIHVTDNANPLVEGCTIKENYAEVGGGAVDVWAASIEIKNSTIENNTNGNGQSLQFQTYDAVNFKPIITINNVTIKNHSDANASSGHLLVFRECSLSVNNLTLQDINVKGNSIELQNSKGILSGLTVE</sequence>
<gene>
    <name evidence="2" type="ORF">METZ01_LOCUS263756</name>
</gene>
<protein>
    <recommendedName>
        <fullName evidence="3">Right handed beta helix domain-containing protein</fullName>
    </recommendedName>
</protein>
<reference evidence="2" key="1">
    <citation type="submission" date="2018-05" db="EMBL/GenBank/DDBJ databases">
        <authorList>
            <person name="Lanie J.A."/>
            <person name="Ng W.-L."/>
            <person name="Kazmierczak K.M."/>
            <person name="Andrzejewski T.M."/>
            <person name="Davidsen T.M."/>
            <person name="Wayne K.J."/>
            <person name="Tettelin H."/>
            <person name="Glass J.I."/>
            <person name="Rusch D."/>
            <person name="Podicherti R."/>
            <person name="Tsui H.-C.T."/>
            <person name="Winkler M.E."/>
        </authorList>
    </citation>
    <scope>NUCLEOTIDE SEQUENCE</scope>
</reference>
<feature type="non-terminal residue" evidence="2">
    <location>
        <position position="1"/>
    </location>
</feature>